<dbReference type="Gene3D" id="1.20.1280.170">
    <property type="entry name" value="Exocyst complex component Exo70"/>
    <property type="match status" value="1"/>
</dbReference>
<dbReference type="EMBL" id="WIUZ02000004">
    <property type="protein sequence ID" value="KAF9788575.1"/>
    <property type="molecule type" value="Genomic_DNA"/>
</dbReference>
<comment type="caution">
    <text evidence="6">The sequence shown here is derived from an EMBL/GenBank/DDBJ whole genome shotgun (WGS) entry which is preliminary data.</text>
</comment>
<gene>
    <name evidence="6" type="ORF">BJ322DRAFT_1049763</name>
</gene>
<dbReference type="AlphaFoldDB" id="A0A9P6HK17"/>
<reference evidence="6" key="2">
    <citation type="submission" date="2020-11" db="EMBL/GenBank/DDBJ databases">
        <authorList>
            <consortium name="DOE Joint Genome Institute"/>
            <person name="Kuo A."/>
            <person name="Miyauchi S."/>
            <person name="Kiss E."/>
            <person name="Drula E."/>
            <person name="Kohler A."/>
            <person name="Sanchez-Garcia M."/>
            <person name="Andreopoulos B."/>
            <person name="Barry K.W."/>
            <person name="Bonito G."/>
            <person name="Buee M."/>
            <person name="Carver A."/>
            <person name="Chen C."/>
            <person name="Cichocki N."/>
            <person name="Clum A."/>
            <person name="Culley D."/>
            <person name="Crous P.W."/>
            <person name="Fauchery L."/>
            <person name="Girlanda M."/>
            <person name="Hayes R."/>
            <person name="Keri Z."/>
            <person name="Labutti K."/>
            <person name="Lipzen A."/>
            <person name="Lombard V."/>
            <person name="Magnuson J."/>
            <person name="Maillard F."/>
            <person name="Morin E."/>
            <person name="Murat C."/>
            <person name="Nolan M."/>
            <person name="Ohm R."/>
            <person name="Pangilinan J."/>
            <person name="Pereira M."/>
            <person name="Perotto S."/>
            <person name="Peter M."/>
            <person name="Riley R."/>
            <person name="Sitrit Y."/>
            <person name="Stielow B."/>
            <person name="Szollosi G."/>
            <person name="Zifcakova L."/>
            <person name="Stursova M."/>
            <person name="Spatafora J.W."/>
            <person name="Tedersoo L."/>
            <person name="Vaario L.-M."/>
            <person name="Yamada A."/>
            <person name="Yan M."/>
            <person name="Wang P."/>
            <person name="Xu J."/>
            <person name="Bruns T."/>
            <person name="Baldrian P."/>
            <person name="Vilgalys R."/>
            <person name="Henrissat B."/>
            <person name="Grigoriev I.V."/>
            <person name="Hibbett D."/>
            <person name="Nagy L.G."/>
            <person name="Martin F.M."/>
        </authorList>
    </citation>
    <scope>NUCLEOTIDE SEQUENCE</scope>
    <source>
        <strain evidence="6">UH-Tt-Lm1</strain>
    </source>
</reference>
<dbReference type="PANTHER" id="PTHR12542">
    <property type="entry name" value="EXOCYST COMPLEX PROTEIN EXO70"/>
    <property type="match status" value="1"/>
</dbReference>
<evidence type="ECO:0000313" key="6">
    <source>
        <dbReference type="EMBL" id="KAF9788575.1"/>
    </source>
</evidence>
<evidence type="ECO:0000256" key="4">
    <source>
        <dbReference type="RuleBase" id="RU365026"/>
    </source>
</evidence>
<protein>
    <recommendedName>
        <fullName evidence="4">Exocyst complex protein EXO70</fullName>
    </recommendedName>
</protein>
<evidence type="ECO:0000256" key="2">
    <source>
        <dbReference type="ARBA" id="ARBA00022448"/>
    </source>
</evidence>
<dbReference type="GO" id="GO:0005935">
    <property type="term" value="C:cellular bud neck"/>
    <property type="evidence" value="ECO:0007669"/>
    <property type="project" value="UniProtKB-SubCell"/>
</dbReference>
<dbReference type="GO" id="GO:0005546">
    <property type="term" value="F:phosphatidylinositol-4,5-bisphosphate binding"/>
    <property type="evidence" value="ECO:0007669"/>
    <property type="project" value="InterPro"/>
</dbReference>
<keyword evidence="4" id="KW-0653">Protein transport</keyword>
<dbReference type="SUPFAM" id="SSF74788">
    <property type="entry name" value="Cullin repeat-like"/>
    <property type="match status" value="1"/>
</dbReference>
<dbReference type="InterPro" id="IPR046364">
    <property type="entry name" value="Exo70_C"/>
</dbReference>
<accession>A0A9P6HK17</accession>
<dbReference type="OrthoDB" id="1922221at2759"/>
<dbReference type="Pfam" id="PF03081">
    <property type="entry name" value="Exo70_C"/>
    <property type="match status" value="1"/>
</dbReference>
<keyword evidence="2 4" id="KW-0813">Transport</keyword>
<feature type="domain" description="Exocyst complex subunit Exo70 C-terminal" evidence="5">
    <location>
        <begin position="238"/>
        <end position="599"/>
    </location>
</feature>
<organism evidence="6 7">
    <name type="scientific">Thelephora terrestris</name>
    <dbReference type="NCBI Taxonomy" id="56493"/>
    <lineage>
        <taxon>Eukaryota</taxon>
        <taxon>Fungi</taxon>
        <taxon>Dikarya</taxon>
        <taxon>Basidiomycota</taxon>
        <taxon>Agaricomycotina</taxon>
        <taxon>Agaricomycetes</taxon>
        <taxon>Thelephorales</taxon>
        <taxon>Thelephoraceae</taxon>
        <taxon>Thelephora</taxon>
    </lineage>
</organism>
<evidence type="ECO:0000313" key="7">
    <source>
        <dbReference type="Proteomes" id="UP000736335"/>
    </source>
</evidence>
<proteinExistence type="inferred from homology"/>
<evidence type="ECO:0000259" key="5">
    <source>
        <dbReference type="Pfam" id="PF03081"/>
    </source>
</evidence>
<sequence length="603" mass="66297">MDDEAAEIELLEQNLNKTRQISQRMTAILSSFDGRLVKLEKAILPLYASTQLLTRRAGNIDSVLGKIEEVASNRDGIATEEALILRGPQPGQLETYKEALERLNASIAFKSSEEDTSQAARIVETGATKVTQLYTKLVAEGSAGVPPGGPDFALTPFDVSLRIQLNPIVSFLRTLPLPATHPNHPAALAIQSTLRDAQRGYGEMRGSWSRKCLEPHAKRLLERSETVDGVLAGREVGAWVQNMLSVAEEEYSLLSDLAPISSSSLVATTFSSLITPLISLFKSTLSSLNTSIKRSLQRHTFLALSTYTSLSELETRWEDSMCRRAGRRENELKDALSSLRSVCLRSFPELIANIKAGAMGKGGELSTNVVDFVTSTVEFLERVPEVKAAVGSALLKLGDGNWKMGEGITVPKTARLGEGDEDLILENFIFDVVNTTITSLVTLSRSQRRPTFGSIFLLNNVSYLRTHLLTNGPDALLSSQGRELLNSNFRTAKAKYMDANLSPLLAALGEDKDKSKSSVKEKFTRFFDLLDELLERHAIAEVLPDESEGDERERVCQEVVPLVVSLFQGFVQKNPGKDFSRNPQKYIKLSGAEVEAKLKSIYS</sequence>
<evidence type="ECO:0000256" key="3">
    <source>
        <dbReference type="ARBA" id="ARBA00022483"/>
    </source>
</evidence>
<keyword evidence="3 4" id="KW-0268">Exocytosis</keyword>
<keyword evidence="7" id="KW-1185">Reference proteome</keyword>
<comment type="similarity">
    <text evidence="1 4">Belongs to the EXO70 family.</text>
</comment>
<dbReference type="GO" id="GO:0000145">
    <property type="term" value="C:exocyst"/>
    <property type="evidence" value="ECO:0007669"/>
    <property type="project" value="InterPro"/>
</dbReference>
<evidence type="ECO:0000256" key="1">
    <source>
        <dbReference type="ARBA" id="ARBA00006756"/>
    </source>
</evidence>
<dbReference type="Proteomes" id="UP000736335">
    <property type="component" value="Unassembled WGS sequence"/>
</dbReference>
<dbReference type="InterPro" id="IPR016159">
    <property type="entry name" value="Cullin_repeat-like_dom_sf"/>
</dbReference>
<dbReference type="GO" id="GO:0006887">
    <property type="term" value="P:exocytosis"/>
    <property type="evidence" value="ECO:0007669"/>
    <property type="project" value="UniProtKB-KW"/>
</dbReference>
<reference evidence="6" key="1">
    <citation type="journal article" date="2020" name="Nat. Commun.">
        <title>Large-scale genome sequencing of mycorrhizal fungi provides insights into the early evolution of symbiotic traits.</title>
        <authorList>
            <person name="Miyauchi S."/>
            <person name="Kiss E."/>
            <person name="Kuo A."/>
            <person name="Drula E."/>
            <person name="Kohler A."/>
            <person name="Sanchez-Garcia M."/>
            <person name="Morin E."/>
            <person name="Andreopoulos B."/>
            <person name="Barry K.W."/>
            <person name="Bonito G."/>
            <person name="Buee M."/>
            <person name="Carver A."/>
            <person name="Chen C."/>
            <person name="Cichocki N."/>
            <person name="Clum A."/>
            <person name="Culley D."/>
            <person name="Crous P.W."/>
            <person name="Fauchery L."/>
            <person name="Girlanda M."/>
            <person name="Hayes R.D."/>
            <person name="Keri Z."/>
            <person name="LaButti K."/>
            <person name="Lipzen A."/>
            <person name="Lombard V."/>
            <person name="Magnuson J."/>
            <person name="Maillard F."/>
            <person name="Murat C."/>
            <person name="Nolan M."/>
            <person name="Ohm R.A."/>
            <person name="Pangilinan J."/>
            <person name="Pereira M.F."/>
            <person name="Perotto S."/>
            <person name="Peter M."/>
            <person name="Pfister S."/>
            <person name="Riley R."/>
            <person name="Sitrit Y."/>
            <person name="Stielow J.B."/>
            <person name="Szollosi G."/>
            <person name="Zifcakova L."/>
            <person name="Stursova M."/>
            <person name="Spatafora J.W."/>
            <person name="Tedersoo L."/>
            <person name="Vaario L.M."/>
            <person name="Yamada A."/>
            <person name="Yan M."/>
            <person name="Wang P."/>
            <person name="Xu J."/>
            <person name="Bruns T."/>
            <person name="Baldrian P."/>
            <person name="Vilgalys R."/>
            <person name="Dunand C."/>
            <person name="Henrissat B."/>
            <person name="Grigoriev I.V."/>
            <person name="Hibbett D."/>
            <person name="Nagy L.G."/>
            <person name="Martin F.M."/>
        </authorList>
    </citation>
    <scope>NUCLEOTIDE SEQUENCE</scope>
    <source>
        <strain evidence="6">UH-Tt-Lm1</strain>
    </source>
</reference>
<comment type="function">
    <text evidence="4">Involved in the secretory pathway as part of the exocyst complex which tethers secretory vesicles to the sites of exocytosis. Also plays a role in the assembly of the exocyst.</text>
</comment>
<comment type="subcellular location">
    <subcellularLocation>
        <location evidence="4">Bud</location>
    </subcellularLocation>
    <subcellularLocation>
        <location evidence="4">Bud neck</location>
    </subcellularLocation>
</comment>
<name>A0A9P6HK17_9AGAM</name>
<dbReference type="InterPro" id="IPR004140">
    <property type="entry name" value="Exo70"/>
</dbReference>
<dbReference type="GO" id="GO:0015031">
    <property type="term" value="P:protein transport"/>
    <property type="evidence" value="ECO:0007669"/>
    <property type="project" value="UniProtKB-KW"/>
</dbReference>
<dbReference type="PANTHER" id="PTHR12542:SF41">
    <property type="entry name" value="EXOCYST COMPLEX COMPONENT 7"/>
    <property type="match status" value="1"/>
</dbReference>